<dbReference type="GO" id="GO:0015031">
    <property type="term" value="P:protein transport"/>
    <property type="evidence" value="ECO:0007669"/>
    <property type="project" value="InterPro"/>
</dbReference>
<evidence type="ECO:0000256" key="4">
    <source>
        <dbReference type="ARBA" id="ARBA00023110"/>
    </source>
</evidence>
<accession>A0A0M6WHZ1</accession>
<dbReference type="RefSeq" id="WP_055039386.1">
    <property type="nucleotide sequence ID" value="NZ_CVRS01000061.1"/>
</dbReference>
<feature type="chain" id="PRO_5038858645" description="peptidylprolyl isomerase" evidence="9">
    <location>
        <begin position="18"/>
        <end position="410"/>
    </location>
</feature>
<dbReference type="OrthoDB" id="9767721at2"/>
<dbReference type="InterPro" id="IPR008880">
    <property type="entry name" value="Trigger_fac_C"/>
</dbReference>
<dbReference type="InterPro" id="IPR037041">
    <property type="entry name" value="Trigger_fac_C_sf"/>
</dbReference>
<evidence type="ECO:0000313" key="12">
    <source>
        <dbReference type="Proteomes" id="UP000049828"/>
    </source>
</evidence>
<dbReference type="PIRSF" id="PIRSF003095">
    <property type="entry name" value="Trigger_factor"/>
    <property type="match status" value="1"/>
</dbReference>
<feature type="compositionally biased region" description="Low complexity" evidence="8">
    <location>
        <begin position="398"/>
        <end position="410"/>
    </location>
</feature>
<dbReference type="EMBL" id="CVRS01000061">
    <property type="protein sequence ID" value="CRL35647.1"/>
    <property type="molecule type" value="Genomic_DNA"/>
</dbReference>
<dbReference type="InterPro" id="IPR005215">
    <property type="entry name" value="Trig_fac"/>
</dbReference>
<evidence type="ECO:0000256" key="5">
    <source>
        <dbReference type="ARBA" id="ARBA00023235"/>
    </source>
</evidence>
<name>A0A0M6WHZ1_9FIRM</name>
<dbReference type="InterPro" id="IPR001179">
    <property type="entry name" value="PPIase_FKBP_dom"/>
</dbReference>
<gene>
    <name evidence="11" type="ORF">RIL183_17331</name>
</gene>
<evidence type="ECO:0000256" key="1">
    <source>
        <dbReference type="ARBA" id="ARBA00000971"/>
    </source>
</evidence>
<evidence type="ECO:0000256" key="7">
    <source>
        <dbReference type="PROSITE-ProRule" id="PRU00277"/>
    </source>
</evidence>
<protein>
    <recommendedName>
        <fullName evidence="7">peptidylprolyl isomerase</fullName>
        <ecNumber evidence="7">5.2.1.8</ecNumber>
    </recommendedName>
</protein>
<comment type="catalytic activity">
    <reaction evidence="1 7">
        <text>[protein]-peptidylproline (omega=180) = [protein]-peptidylproline (omega=0)</text>
        <dbReference type="Rhea" id="RHEA:16237"/>
        <dbReference type="Rhea" id="RHEA-COMP:10747"/>
        <dbReference type="Rhea" id="RHEA-COMP:10748"/>
        <dbReference type="ChEBI" id="CHEBI:83833"/>
        <dbReference type="ChEBI" id="CHEBI:83834"/>
        <dbReference type="EC" id="5.2.1.8"/>
    </reaction>
</comment>
<dbReference type="GO" id="GO:0003755">
    <property type="term" value="F:peptidyl-prolyl cis-trans isomerase activity"/>
    <property type="evidence" value="ECO:0007669"/>
    <property type="project" value="UniProtKB-KW"/>
</dbReference>
<dbReference type="Gene3D" id="3.10.50.40">
    <property type="match status" value="1"/>
</dbReference>
<dbReference type="SUPFAM" id="SSF109998">
    <property type="entry name" value="Triger factor/SurA peptide-binding domain-like"/>
    <property type="match status" value="1"/>
</dbReference>
<comment type="subcellular location">
    <subcellularLocation>
        <location evidence="2">Cytoplasm</location>
    </subcellularLocation>
</comment>
<dbReference type="Proteomes" id="UP000049828">
    <property type="component" value="Unassembled WGS sequence"/>
</dbReference>
<reference evidence="12" key="1">
    <citation type="submission" date="2015-05" db="EMBL/GenBank/DDBJ databases">
        <authorList>
            <consortium name="Pathogen Informatics"/>
        </authorList>
    </citation>
    <scope>NUCLEOTIDE SEQUENCE [LARGE SCALE GENOMIC DNA]</scope>
    <source>
        <strain evidence="12">L1-83</strain>
    </source>
</reference>
<dbReference type="PROSITE" id="PS51257">
    <property type="entry name" value="PROKAR_LIPOPROTEIN"/>
    <property type="match status" value="1"/>
</dbReference>
<feature type="signal peptide" evidence="9">
    <location>
        <begin position="1"/>
        <end position="17"/>
    </location>
</feature>
<keyword evidence="5 7" id="KW-0413">Isomerase</keyword>
<evidence type="ECO:0000256" key="2">
    <source>
        <dbReference type="ARBA" id="ARBA00004496"/>
    </source>
</evidence>
<dbReference type="Gene3D" id="1.10.3120.10">
    <property type="entry name" value="Trigger factor, C-terminal domain"/>
    <property type="match status" value="1"/>
</dbReference>
<keyword evidence="6" id="KW-0131">Cell cycle</keyword>
<dbReference type="SUPFAM" id="SSF54534">
    <property type="entry name" value="FKBP-like"/>
    <property type="match status" value="1"/>
</dbReference>
<dbReference type="GO" id="GO:0051301">
    <property type="term" value="P:cell division"/>
    <property type="evidence" value="ECO:0007669"/>
    <property type="project" value="UniProtKB-KW"/>
</dbReference>
<evidence type="ECO:0000256" key="9">
    <source>
        <dbReference type="SAM" id="SignalP"/>
    </source>
</evidence>
<feature type="domain" description="PPIase FKBP-type" evidence="10">
    <location>
        <begin position="109"/>
        <end position="198"/>
    </location>
</feature>
<dbReference type="AlphaFoldDB" id="A0A0M6WHZ1"/>
<sequence>MKKRVLALLLCVSTAISMTGCGSKGESVEATEAVENTESTEEVPAVPLAQYDLKGSDYVTLCDYSAIPVTISGDYDVTDQDVLDYVEKIFTQGGPFYTADPDKTTVEEGDIVNVDYVGKLDGEAFDGGTAEDQNIDVSNNSSTSGSGYIDGFTDGLIGASVGDVIDSNVTFPDEYPNNPDLAGKEVVFTFTVNSIQKEVTMDTMDDEFASKQFGADSVDGVYKQVRQYLESSAESTHKNDIYSALEDYLLENCTVDMPADYRSDVIEAIRANFIDRYCSGDESQMETVLSSYGYTEESIEQEWSDSVESSIRLELIVKAIAEKEDIQIDDTEFEDYVSTIVSSGGFGDADTLYSNYGYGDSVYGKNQIRVIYLAGLVLDKLAETAEVTENAVEETTESVESTESADSTEE</sequence>
<keyword evidence="3" id="KW-0132">Cell division</keyword>
<evidence type="ECO:0000256" key="3">
    <source>
        <dbReference type="ARBA" id="ARBA00022618"/>
    </source>
</evidence>
<keyword evidence="9" id="KW-0732">Signal</keyword>
<evidence type="ECO:0000259" key="10">
    <source>
        <dbReference type="PROSITE" id="PS50059"/>
    </source>
</evidence>
<dbReference type="GO" id="GO:0006457">
    <property type="term" value="P:protein folding"/>
    <property type="evidence" value="ECO:0007669"/>
    <property type="project" value="InterPro"/>
</dbReference>
<dbReference type="InterPro" id="IPR046357">
    <property type="entry name" value="PPIase_dom_sf"/>
</dbReference>
<keyword evidence="12" id="KW-1185">Reference proteome</keyword>
<keyword evidence="4 7" id="KW-0697">Rotamase</keyword>
<dbReference type="EC" id="5.2.1.8" evidence="7"/>
<proteinExistence type="predicted"/>
<feature type="region of interest" description="Disordered" evidence="8">
    <location>
        <begin position="388"/>
        <end position="410"/>
    </location>
</feature>
<dbReference type="Pfam" id="PF00254">
    <property type="entry name" value="FKBP_C"/>
    <property type="match status" value="1"/>
</dbReference>
<dbReference type="InterPro" id="IPR027304">
    <property type="entry name" value="Trigger_fact/SurA_dom_sf"/>
</dbReference>
<evidence type="ECO:0000313" key="11">
    <source>
        <dbReference type="EMBL" id="CRL35647.1"/>
    </source>
</evidence>
<dbReference type="GO" id="GO:0005737">
    <property type="term" value="C:cytoplasm"/>
    <property type="evidence" value="ECO:0007669"/>
    <property type="project" value="UniProtKB-SubCell"/>
</dbReference>
<dbReference type="STRING" id="360807.ERS852392_01001"/>
<dbReference type="Pfam" id="PF05698">
    <property type="entry name" value="Trigger_C"/>
    <property type="match status" value="1"/>
</dbReference>
<dbReference type="PROSITE" id="PS50059">
    <property type="entry name" value="FKBP_PPIASE"/>
    <property type="match status" value="1"/>
</dbReference>
<evidence type="ECO:0000256" key="8">
    <source>
        <dbReference type="SAM" id="MobiDB-lite"/>
    </source>
</evidence>
<evidence type="ECO:0000256" key="6">
    <source>
        <dbReference type="ARBA" id="ARBA00023306"/>
    </source>
</evidence>
<organism evidence="11 12">
    <name type="scientific">Roseburia inulinivorans</name>
    <dbReference type="NCBI Taxonomy" id="360807"/>
    <lineage>
        <taxon>Bacteria</taxon>
        <taxon>Bacillati</taxon>
        <taxon>Bacillota</taxon>
        <taxon>Clostridia</taxon>
        <taxon>Lachnospirales</taxon>
        <taxon>Lachnospiraceae</taxon>
        <taxon>Roseburia</taxon>
    </lineage>
</organism>